<feature type="compositionally biased region" description="Polar residues" evidence="2">
    <location>
        <begin position="389"/>
        <end position="400"/>
    </location>
</feature>
<keyword evidence="4" id="KW-0378">Hydrolase</keyword>
<dbReference type="Pfam" id="PF00561">
    <property type="entry name" value="Abhydrolase_1"/>
    <property type="match status" value="1"/>
</dbReference>
<dbReference type="GO" id="GO:0042171">
    <property type="term" value="F:lysophosphatidic acid acyltransferase activity"/>
    <property type="evidence" value="ECO:0007669"/>
    <property type="project" value="TreeGrafter"/>
</dbReference>
<feature type="domain" description="AB hydrolase-1" evidence="3">
    <location>
        <begin position="59"/>
        <end position="329"/>
    </location>
</feature>
<proteinExistence type="inferred from homology"/>
<dbReference type="SUPFAM" id="SSF53474">
    <property type="entry name" value="alpha/beta-Hydrolases"/>
    <property type="match status" value="1"/>
</dbReference>
<sequence length="400" mass="46294">MGNCQKYAINEEKLVEAEAKLFRLTGMELNEFKIRNVVINDQQDYVRTIQCGKEDGEKVVLVHGYGGSGLIFFKIIKQLAEHFNLILIDIIGMGASSRPKFEAKTASEADDFFVDFLESWRKAMDLTNFYLCGHSFGGYICGHYAYRYPEHLKKVLMLSPAGVVWVPADFDISKMKFKNGKSPSKMVKSIAESVWEKKWSPFGVMRKSGKFIGKKIIKSYLNKRMNMLTDEEQQIMLDYMYQIFMKDGSTEYAIFICFKLGMFAENPLETEDRLGNPDLPIPVSFFYGDQDWMDRKGGDRTVERNKFADTLSFVYIINNSDHHMYLDNPDEFAKAIIHDIQYTNDRYELVGEQYGNHISNRITKRDGLDRTGQEESKSNDQFDIESDMMENSQEKVQPQH</sequence>
<feature type="compositionally biased region" description="Basic and acidic residues" evidence="2">
    <location>
        <begin position="363"/>
        <end position="380"/>
    </location>
</feature>
<accession>A0A078AGR3</accession>
<organism evidence="4 5">
    <name type="scientific">Stylonychia lemnae</name>
    <name type="common">Ciliate</name>
    <dbReference type="NCBI Taxonomy" id="5949"/>
    <lineage>
        <taxon>Eukaryota</taxon>
        <taxon>Sar</taxon>
        <taxon>Alveolata</taxon>
        <taxon>Ciliophora</taxon>
        <taxon>Intramacronucleata</taxon>
        <taxon>Spirotrichea</taxon>
        <taxon>Stichotrichia</taxon>
        <taxon>Sporadotrichida</taxon>
        <taxon>Oxytrichidae</taxon>
        <taxon>Stylonychinae</taxon>
        <taxon>Stylonychia</taxon>
    </lineage>
</organism>
<dbReference type="Proteomes" id="UP000039865">
    <property type="component" value="Unassembled WGS sequence"/>
</dbReference>
<dbReference type="GO" id="GO:0006654">
    <property type="term" value="P:phosphatidic acid biosynthetic process"/>
    <property type="evidence" value="ECO:0007669"/>
    <property type="project" value="TreeGrafter"/>
</dbReference>
<dbReference type="GO" id="GO:0052689">
    <property type="term" value="F:carboxylic ester hydrolase activity"/>
    <property type="evidence" value="ECO:0007669"/>
    <property type="project" value="TreeGrafter"/>
</dbReference>
<dbReference type="PRINTS" id="PR00111">
    <property type="entry name" value="ABHYDROLASE"/>
</dbReference>
<gene>
    <name evidence="4" type="primary">Contig9448.g10110</name>
    <name evidence="4" type="ORF">STYLEM_10492</name>
</gene>
<name>A0A078AGR3_STYLE</name>
<dbReference type="InParanoid" id="A0A078AGR3"/>
<dbReference type="OMA" id="RVQNDLW"/>
<comment type="similarity">
    <text evidence="1">Belongs to the peptidase S33 family. ABHD4/ABHD5 subfamily.</text>
</comment>
<dbReference type="FunCoup" id="A0A078AGR3">
    <property type="interactions" value="12"/>
</dbReference>
<keyword evidence="5" id="KW-1185">Reference proteome</keyword>
<reference evidence="4 5" key="1">
    <citation type="submission" date="2014-06" db="EMBL/GenBank/DDBJ databases">
        <authorList>
            <person name="Swart Estienne"/>
        </authorList>
    </citation>
    <scope>NUCLEOTIDE SEQUENCE [LARGE SCALE GENOMIC DNA]</scope>
    <source>
        <strain evidence="4 5">130c</strain>
    </source>
</reference>
<protein>
    <submittedName>
        <fullName evidence="4">Abhydrolase domain-containing protein 5</fullName>
    </submittedName>
</protein>
<dbReference type="PANTHER" id="PTHR42886">
    <property type="entry name" value="RE40534P-RELATED"/>
    <property type="match status" value="1"/>
</dbReference>
<dbReference type="EMBL" id="CCKQ01009985">
    <property type="protein sequence ID" value="CDW81475.1"/>
    <property type="molecule type" value="Genomic_DNA"/>
</dbReference>
<dbReference type="InterPro" id="IPR029058">
    <property type="entry name" value="AB_hydrolase_fold"/>
</dbReference>
<feature type="region of interest" description="Disordered" evidence="2">
    <location>
        <begin position="361"/>
        <end position="400"/>
    </location>
</feature>
<dbReference type="AlphaFoldDB" id="A0A078AGR3"/>
<dbReference type="GO" id="GO:0055088">
    <property type="term" value="P:lipid homeostasis"/>
    <property type="evidence" value="ECO:0007669"/>
    <property type="project" value="TreeGrafter"/>
</dbReference>
<evidence type="ECO:0000259" key="3">
    <source>
        <dbReference type="Pfam" id="PF00561"/>
    </source>
</evidence>
<dbReference type="OrthoDB" id="430332at2759"/>
<dbReference type="InterPro" id="IPR000073">
    <property type="entry name" value="AB_hydrolase_1"/>
</dbReference>
<evidence type="ECO:0000313" key="4">
    <source>
        <dbReference type="EMBL" id="CDW81475.1"/>
    </source>
</evidence>
<dbReference type="PANTHER" id="PTHR42886:SF29">
    <property type="entry name" value="PUMMELIG, ISOFORM A"/>
    <property type="match status" value="1"/>
</dbReference>
<evidence type="ECO:0000313" key="5">
    <source>
        <dbReference type="Proteomes" id="UP000039865"/>
    </source>
</evidence>
<evidence type="ECO:0000256" key="2">
    <source>
        <dbReference type="SAM" id="MobiDB-lite"/>
    </source>
</evidence>
<dbReference type="Gene3D" id="3.40.50.1820">
    <property type="entry name" value="alpha/beta hydrolase"/>
    <property type="match status" value="1"/>
</dbReference>
<evidence type="ECO:0000256" key="1">
    <source>
        <dbReference type="ARBA" id="ARBA00038097"/>
    </source>
</evidence>